<accession>A0ABQ9JCW1</accession>
<name>A0ABQ9JCW1_9CUCU</name>
<gene>
    <name evidence="1" type="ORF">NQ317_007367</name>
</gene>
<comment type="caution">
    <text evidence="1">The sequence shown here is derived from an EMBL/GenBank/DDBJ whole genome shotgun (WGS) entry which is preliminary data.</text>
</comment>
<reference evidence="1" key="1">
    <citation type="journal article" date="2023" name="Insect Mol. Biol.">
        <title>Genome sequencing provides insights into the evolution of gene families encoding plant cell wall-degrading enzymes in longhorned beetles.</title>
        <authorList>
            <person name="Shin N.R."/>
            <person name="Okamura Y."/>
            <person name="Kirsch R."/>
            <person name="Pauchet Y."/>
        </authorList>
    </citation>
    <scope>NUCLEOTIDE SEQUENCE</scope>
    <source>
        <strain evidence="1">MMC_N1</strain>
    </source>
</reference>
<dbReference type="Proteomes" id="UP001162164">
    <property type="component" value="Unassembled WGS sequence"/>
</dbReference>
<proteinExistence type="predicted"/>
<keyword evidence="2" id="KW-1185">Reference proteome</keyword>
<evidence type="ECO:0000313" key="1">
    <source>
        <dbReference type="EMBL" id="KAJ8975247.1"/>
    </source>
</evidence>
<organism evidence="1 2">
    <name type="scientific">Molorchus minor</name>
    <dbReference type="NCBI Taxonomy" id="1323400"/>
    <lineage>
        <taxon>Eukaryota</taxon>
        <taxon>Metazoa</taxon>
        <taxon>Ecdysozoa</taxon>
        <taxon>Arthropoda</taxon>
        <taxon>Hexapoda</taxon>
        <taxon>Insecta</taxon>
        <taxon>Pterygota</taxon>
        <taxon>Neoptera</taxon>
        <taxon>Endopterygota</taxon>
        <taxon>Coleoptera</taxon>
        <taxon>Polyphaga</taxon>
        <taxon>Cucujiformia</taxon>
        <taxon>Chrysomeloidea</taxon>
        <taxon>Cerambycidae</taxon>
        <taxon>Lamiinae</taxon>
        <taxon>Monochamini</taxon>
        <taxon>Molorchus</taxon>
    </lineage>
</organism>
<dbReference type="EMBL" id="JAPWTJ010000853">
    <property type="protein sequence ID" value="KAJ8975247.1"/>
    <property type="molecule type" value="Genomic_DNA"/>
</dbReference>
<evidence type="ECO:0000313" key="2">
    <source>
        <dbReference type="Proteomes" id="UP001162164"/>
    </source>
</evidence>
<protein>
    <submittedName>
        <fullName evidence="1">Uncharacterized protein</fullName>
    </submittedName>
</protein>
<sequence length="91" mass="10502">METPTLSKKQKKLTLSAKKSRPKETIKNVLATPYSSYWPKIAAEDHGNLKLILEKNLPKVCEKVQIAWRDMQNIPKADRKSLEMNIEKIII</sequence>